<name>A0A2N0D1M8_RHISU</name>
<protein>
    <recommendedName>
        <fullName evidence="4">Capsular polysaccharide biosynthesis protein</fullName>
    </recommendedName>
</protein>
<reference evidence="2 3" key="1">
    <citation type="submission" date="2017-11" db="EMBL/GenBank/DDBJ databases">
        <authorList>
            <person name="Han C.G."/>
        </authorList>
    </citation>
    <scope>NUCLEOTIDE SEQUENCE [LARGE SCALE GENOMIC DNA]</scope>
    <source>
        <strain evidence="2 3">HCNT1</strain>
    </source>
</reference>
<keyword evidence="1" id="KW-0472">Membrane</keyword>
<reference evidence="2 3" key="2">
    <citation type="submission" date="2017-12" db="EMBL/GenBank/DDBJ databases">
        <title>Genome sequence of Rhizobium sullae HCNT1 isolated from Sulla coronaria nodules and featuring peculiar denitrification phenotypes.</title>
        <authorList>
            <person name="De Diego-Diaz B."/>
            <person name="Treu L."/>
            <person name="Campanaro S."/>
            <person name="Da Silva Duarte V."/>
            <person name="Basaglia M."/>
            <person name="Favaro L."/>
            <person name="Casella S."/>
            <person name="Squartini A."/>
        </authorList>
    </citation>
    <scope>NUCLEOTIDE SEQUENCE [LARGE SCALE GENOMIC DNA]</scope>
    <source>
        <strain evidence="2 3">HCNT1</strain>
    </source>
</reference>
<evidence type="ECO:0000313" key="3">
    <source>
        <dbReference type="Proteomes" id="UP000232164"/>
    </source>
</evidence>
<dbReference type="GO" id="GO:0015774">
    <property type="term" value="P:polysaccharide transport"/>
    <property type="evidence" value="ECO:0007669"/>
    <property type="project" value="InterPro"/>
</dbReference>
<dbReference type="EMBL" id="PIQN01000025">
    <property type="protein sequence ID" value="PKA39958.1"/>
    <property type="molecule type" value="Genomic_DNA"/>
</dbReference>
<dbReference type="Pfam" id="PF05159">
    <property type="entry name" value="Capsule_synth"/>
    <property type="match status" value="1"/>
</dbReference>
<dbReference type="RefSeq" id="WP_100772888.1">
    <property type="nucleotide sequence ID" value="NZ_PIQN01000025.1"/>
</dbReference>
<keyword evidence="1" id="KW-0812">Transmembrane</keyword>
<sequence>MNYLIDRLAELVQDLIERKKFLNALSVVLAAFAFIVRFLSMPAHRRRICDGRMYIACQQKNFEKAAKILVDLSNRETPGADSMRLFLYEVLGHVDPRYAYKLMKRRHFDRNLSPVIEAALLRRNGEYEAALSALDYVAESFPVRIQVAEFERSLLLEERRHEEFAVDGVTRLSHDPDKPLFQFAASVAAAADSAGRNDILRSVIERIIRDRDAILNDPKLLSRFAQQAVEASMWLLDLAGAKRVVEALRKYGMKKAADRLEGRLNLDALATMSDLIGRGHQDILARAGLSPPMTQTHDAVIIIPSAALRSNKIDYSGFRADIRFVLQTIAEYLDTIGLNYGVKGQIKLHGVEDLPVPFFSYHTVSGHRNGLHFKETDRPSRFSFDTGGYSGWSEFSKKNLVELPLDEVDAKTAANFFQQDQAQTISRNLSKYAQDPIHAAEALPGRFVFVALQMVGDSVQELAYCSPIEMMEEVVTACEKIGYSVVVKRHPLCGSTVIGRYIRENENAGRIFVATGSIHTIIAQSAAVCVINSGVGAEALLHEKPVYVFGRSDYMAVCIVCQQPGDFDKQFEPGRTAVSADELRRFWYLLRHEYAVDLSEAEKAKAVIHKRVKEHILDLGKNGNGSVVAKVS</sequence>
<organism evidence="2 3">
    <name type="scientific">Rhizobium sullae</name>
    <name type="common">Rhizobium hedysari</name>
    <dbReference type="NCBI Taxonomy" id="50338"/>
    <lineage>
        <taxon>Bacteria</taxon>
        <taxon>Pseudomonadati</taxon>
        <taxon>Pseudomonadota</taxon>
        <taxon>Alphaproteobacteria</taxon>
        <taxon>Hyphomicrobiales</taxon>
        <taxon>Rhizobiaceae</taxon>
        <taxon>Rhizobium/Agrobacterium group</taxon>
        <taxon>Rhizobium</taxon>
    </lineage>
</organism>
<dbReference type="STRING" id="1041146.GCA_000427985_04354"/>
<accession>A0A2N0D1M8</accession>
<feature type="transmembrane region" description="Helical" evidence="1">
    <location>
        <begin position="21"/>
        <end position="39"/>
    </location>
</feature>
<gene>
    <name evidence="2" type="ORF">CWR43_30300</name>
</gene>
<evidence type="ECO:0008006" key="4">
    <source>
        <dbReference type="Google" id="ProtNLM"/>
    </source>
</evidence>
<dbReference type="InterPro" id="IPR007833">
    <property type="entry name" value="Capsule_polysaccharide_synth"/>
</dbReference>
<proteinExistence type="predicted"/>
<keyword evidence="1" id="KW-1133">Transmembrane helix</keyword>
<dbReference type="GO" id="GO:0000271">
    <property type="term" value="P:polysaccharide biosynthetic process"/>
    <property type="evidence" value="ECO:0007669"/>
    <property type="project" value="InterPro"/>
</dbReference>
<comment type="caution">
    <text evidence="2">The sequence shown here is derived from an EMBL/GenBank/DDBJ whole genome shotgun (WGS) entry which is preliminary data.</text>
</comment>
<evidence type="ECO:0000256" key="1">
    <source>
        <dbReference type="SAM" id="Phobius"/>
    </source>
</evidence>
<evidence type="ECO:0000313" key="2">
    <source>
        <dbReference type="EMBL" id="PKA39958.1"/>
    </source>
</evidence>
<dbReference type="AlphaFoldDB" id="A0A2N0D1M8"/>
<dbReference type="Proteomes" id="UP000232164">
    <property type="component" value="Unassembled WGS sequence"/>
</dbReference>